<keyword evidence="1" id="KW-1133">Transmembrane helix</keyword>
<evidence type="ECO:0000313" key="3">
    <source>
        <dbReference type="Proteomes" id="UP000199315"/>
    </source>
</evidence>
<dbReference type="AlphaFoldDB" id="A0A1D3TN39"/>
<keyword evidence="1" id="KW-0812">Transmembrane</keyword>
<protein>
    <recommendedName>
        <fullName evidence="4">F5/8 type C domain-containing protein</fullName>
    </recommendedName>
</protein>
<organism evidence="2 3">
    <name type="scientific">Anaerobium acetethylicum</name>
    <dbReference type="NCBI Taxonomy" id="1619234"/>
    <lineage>
        <taxon>Bacteria</taxon>
        <taxon>Bacillati</taxon>
        <taxon>Bacillota</taxon>
        <taxon>Clostridia</taxon>
        <taxon>Lachnospirales</taxon>
        <taxon>Lachnospiraceae</taxon>
        <taxon>Anaerobium</taxon>
    </lineage>
</organism>
<dbReference type="InterPro" id="IPR008979">
    <property type="entry name" value="Galactose-bd-like_sf"/>
</dbReference>
<evidence type="ECO:0000313" key="2">
    <source>
        <dbReference type="EMBL" id="SCP94734.1"/>
    </source>
</evidence>
<dbReference type="STRING" id="1619234.SAMN05421730_100110"/>
<dbReference type="Gene3D" id="2.60.120.260">
    <property type="entry name" value="Galactose-binding domain-like"/>
    <property type="match status" value="1"/>
</dbReference>
<accession>A0A1D3TN39</accession>
<keyword evidence="3" id="KW-1185">Reference proteome</keyword>
<name>A0A1D3TN39_9FIRM</name>
<sequence length="872" mass="94358">MFKRDKRNRNVTGKLNDRGSSIIIVIVAVAFIGMLASVILWMSMINMQMKYADFRSKNNFYTAETVLDQINLGLQNEVSYSFKESYSETMQKYSALDENARQASFIESYKSRLCDKLAVDQTSAVMKYDVNSLKKYVDQALLDQSEITAIEGKEAVLSKTKAGVVLKNLKVSFTSTEGYKTIIATDIVLNVPDIDFTQTSTISDLFEFCLISDTAVEGNNTGENTQIAGNVYGGKNGISISGASSSWNVSNATLFVTDEAISVTQGASLTTNERTNIWAKDLLVDSADLTLKGANYLLNDLTIDGVASTVTLENSYYGYGNSADLADESSSIIINGSDATLNMSGLKNLVLAGRSYIGTGSVTAADASGAGNKDILMGESIAVKGNQVAYMVPAECIGGTVSSTEVPLTKTVITSRTDIPTGSLDNITDGNRSTATVWKDPNSAIAGDYVGLAFNKVIQISKLEFVMGTDANPLDTFSSARLEYTEDGFNWLPVNGIIYSQGETISVTGLNIKALKVRLCATAKTEGRWIACREINVVENTQAAPAASAGLKNPMTSAEYKLLDDKVKAGQLTEVNLNTKVNGMDKELSYYASSYPGYQKIFSKSNGDTLVYYYLVMNEEKANEYFRDYYRATAGQKIEDSLSLYNIDEIAANAGATIKIAGNMVTYDKADSSSLTPDTKADMAGMQTDIESTKDQFKGLKAKLASSYNGLSDTEKSQTVYNNIIKTIDFKKFLQFKPGNRATFPLNATGAGIKAIFIDDPNSTYQYDNESISLIVTSGNVNMNKNFDGLIIAGGTITVAGSNLNIRSNKEDLVEILNLPLTDVEKSDTLLSMFNDGTSYALFGTGDGSSGSNVESAIRISDLVTYQNWSKQ</sequence>
<evidence type="ECO:0000256" key="1">
    <source>
        <dbReference type="SAM" id="Phobius"/>
    </source>
</evidence>
<feature type="transmembrane region" description="Helical" evidence="1">
    <location>
        <begin position="21"/>
        <end position="42"/>
    </location>
</feature>
<reference evidence="2 3" key="1">
    <citation type="submission" date="2016-09" db="EMBL/GenBank/DDBJ databases">
        <authorList>
            <person name="Capua I."/>
            <person name="De Benedictis P."/>
            <person name="Joannis T."/>
            <person name="Lombin L.H."/>
            <person name="Cattoli G."/>
        </authorList>
    </citation>
    <scope>NUCLEOTIDE SEQUENCE [LARGE SCALE GENOMIC DNA]</scope>
    <source>
        <strain evidence="2 3">GluBS11</strain>
    </source>
</reference>
<dbReference type="SUPFAM" id="SSF49785">
    <property type="entry name" value="Galactose-binding domain-like"/>
    <property type="match status" value="1"/>
</dbReference>
<dbReference type="Proteomes" id="UP000199315">
    <property type="component" value="Unassembled WGS sequence"/>
</dbReference>
<proteinExistence type="predicted"/>
<dbReference type="RefSeq" id="WP_139133495.1">
    <property type="nucleotide sequence ID" value="NZ_FMKA01000001.1"/>
</dbReference>
<keyword evidence="1" id="KW-0472">Membrane</keyword>
<dbReference type="OrthoDB" id="2009649at2"/>
<gene>
    <name evidence="2" type="ORF">SAMN05421730_100110</name>
</gene>
<evidence type="ECO:0008006" key="4">
    <source>
        <dbReference type="Google" id="ProtNLM"/>
    </source>
</evidence>
<dbReference type="EMBL" id="FMKA01000001">
    <property type="protein sequence ID" value="SCP94734.1"/>
    <property type="molecule type" value="Genomic_DNA"/>
</dbReference>